<dbReference type="InterPro" id="IPR027417">
    <property type="entry name" value="P-loop_NTPase"/>
</dbReference>
<dbReference type="GO" id="GO:0005525">
    <property type="term" value="F:GTP binding"/>
    <property type="evidence" value="ECO:0007669"/>
    <property type="project" value="InterPro"/>
</dbReference>
<protein>
    <submittedName>
        <fullName evidence="2">Molybdopterin-guanine dinucleotide biosynthesis protein B</fullName>
    </submittedName>
</protein>
<dbReference type="Gene3D" id="3.40.50.300">
    <property type="entry name" value="P-loop containing nucleotide triphosphate hydrolases"/>
    <property type="match status" value="1"/>
</dbReference>
<sequence length="156" mass="16900">MRVMQVIGFSDSGKTTLTKSLIDYFTIKGVLTAAVKHHGTGSRLASPDSTDTGLFREAGAKADMLVSQEETTWNIRQALTIEQIVQVHKVIGTELLMIEGFKQGPYPKLVLHTNEALPQAADSVLHIGGTNGMTLTEALNDIDPIGEIVWNRSAIV</sequence>
<dbReference type="PANTHER" id="PTHR40072:SF1">
    <property type="entry name" value="MOLYBDOPTERIN-GUANINE DINUCLEOTIDE BIOSYNTHESIS ADAPTER PROTEIN"/>
    <property type="match status" value="1"/>
</dbReference>
<evidence type="ECO:0000313" key="2">
    <source>
        <dbReference type="EMBL" id="NJP37595.1"/>
    </source>
</evidence>
<name>A0A969PNR2_9BACI</name>
<dbReference type="PANTHER" id="PTHR40072">
    <property type="entry name" value="MOLYBDOPTERIN-GUANINE DINUCLEOTIDE BIOSYNTHESIS ADAPTER PROTEIN-RELATED"/>
    <property type="match status" value="1"/>
</dbReference>
<accession>A0A969PNR2</accession>
<dbReference type="GO" id="GO:0006777">
    <property type="term" value="P:Mo-molybdopterin cofactor biosynthetic process"/>
    <property type="evidence" value="ECO:0007669"/>
    <property type="project" value="InterPro"/>
</dbReference>
<dbReference type="Proteomes" id="UP000752012">
    <property type="component" value="Unassembled WGS sequence"/>
</dbReference>
<dbReference type="EMBL" id="JAATHJ010000009">
    <property type="protein sequence ID" value="NJP37595.1"/>
    <property type="molecule type" value="Genomic_DNA"/>
</dbReference>
<reference evidence="2 3" key="1">
    <citation type="submission" date="2020-03" db="EMBL/GenBank/DDBJ databases">
        <title>Assessment of the enzymatic potential of alkaline-tolerant lipase obtained from Bacillus luteus H11 (technogenic soil) for the bioremediation of saline soils contaminated with petroleum substances.</title>
        <authorList>
            <person name="Kalwasinska A."/>
        </authorList>
    </citation>
    <scope>NUCLEOTIDE SEQUENCE [LARGE SCALE GENOMIC DNA]</scope>
    <source>
        <strain evidence="2 3">H11</strain>
    </source>
</reference>
<gene>
    <name evidence="2" type="primary">mobB</name>
    <name evidence="2" type="ORF">HCN83_08340</name>
</gene>
<evidence type="ECO:0000313" key="3">
    <source>
        <dbReference type="Proteomes" id="UP000752012"/>
    </source>
</evidence>
<dbReference type="AlphaFoldDB" id="A0A969PNR2"/>
<dbReference type="InterPro" id="IPR004435">
    <property type="entry name" value="MobB_dom"/>
</dbReference>
<comment type="caution">
    <text evidence="2">The sequence shown here is derived from an EMBL/GenBank/DDBJ whole genome shotgun (WGS) entry which is preliminary data.</text>
</comment>
<dbReference type="SUPFAM" id="SSF52540">
    <property type="entry name" value="P-loop containing nucleoside triphosphate hydrolases"/>
    <property type="match status" value="1"/>
</dbReference>
<dbReference type="Pfam" id="PF03205">
    <property type="entry name" value="MobB"/>
    <property type="match status" value="1"/>
</dbReference>
<organism evidence="2 3">
    <name type="scientific">Alkalicoccus luteus</name>
    <dbReference type="NCBI Taxonomy" id="1237094"/>
    <lineage>
        <taxon>Bacteria</taxon>
        <taxon>Bacillati</taxon>
        <taxon>Bacillota</taxon>
        <taxon>Bacilli</taxon>
        <taxon>Bacillales</taxon>
        <taxon>Bacillaceae</taxon>
        <taxon>Alkalicoccus</taxon>
    </lineage>
</organism>
<evidence type="ECO:0000259" key="1">
    <source>
        <dbReference type="Pfam" id="PF03205"/>
    </source>
</evidence>
<dbReference type="NCBIfam" id="TIGR00176">
    <property type="entry name" value="mobB"/>
    <property type="match status" value="1"/>
</dbReference>
<proteinExistence type="predicted"/>
<keyword evidence="3" id="KW-1185">Reference proteome</keyword>
<dbReference type="InterPro" id="IPR052539">
    <property type="entry name" value="MGD_biosynthesis_adapter"/>
</dbReference>
<dbReference type="RefSeq" id="WP_168006273.1">
    <property type="nucleotide sequence ID" value="NZ_JAATHJ010000009.1"/>
</dbReference>
<feature type="domain" description="Molybdopterin-guanine dinucleotide biosynthesis protein B (MobB)" evidence="1">
    <location>
        <begin position="3"/>
        <end position="116"/>
    </location>
</feature>